<protein>
    <submittedName>
        <fullName evidence="1">Uncharacterized protein</fullName>
    </submittedName>
</protein>
<organism evidence="1 2">
    <name type="scientific">Suillus plorans</name>
    <dbReference type="NCBI Taxonomy" id="116603"/>
    <lineage>
        <taxon>Eukaryota</taxon>
        <taxon>Fungi</taxon>
        <taxon>Dikarya</taxon>
        <taxon>Basidiomycota</taxon>
        <taxon>Agaricomycotina</taxon>
        <taxon>Agaricomycetes</taxon>
        <taxon>Agaricomycetidae</taxon>
        <taxon>Boletales</taxon>
        <taxon>Suillineae</taxon>
        <taxon>Suillaceae</taxon>
        <taxon>Suillus</taxon>
    </lineage>
</organism>
<gene>
    <name evidence="1" type="ORF">HD556DRAFT_1448721</name>
</gene>
<accession>A0A9P7DBP6</accession>
<proteinExistence type="predicted"/>
<dbReference type="Proteomes" id="UP000719766">
    <property type="component" value="Unassembled WGS sequence"/>
</dbReference>
<dbReference type="AlphaFoldDB" id="A0A9P7DBP6"/>
<keyword evidence="2" id="KW-1185">Reference proteome</keyword>
<name>A0A9P7DBP6_9AGAM</name>
<sequence length="386" mass="42319">MYSHDTRLDKARRLQDERIKADWNFFLTWDQWVPPMLCTIPSPQKDQIPVGYNNIRISPTLPTISSPLQVTKSKVSIMPSNKTQTLAHPKNNVGHQVFDMCWNTEGDQAPAVQTPTATQSADPQVAGSTFDMCWDAEADSAPSVDMHAAAPLASCKYDLCWDQEHRPPMVDPIPILELATAETQIVDASIPLSAGQYDMCWIDSPFASAVGYAPNFEMCWEDVPSSGDNHFDSASTAAPLINLVDTGLSELCISDGLVQSGAAGDTPVSYDMCFDNFSPAASPAPISGLPSQMVDTGKELLSRANMRLDSIPAVMRDDRGQKSANILDANRVLISEYQHACDQFLTASDDVAKIQHLMNMHCEIDDPLHILLLAMRKMGRGHSPIQ</sequence>
<dbReference type="EMBL" id="JABBWE010000078">
    <property type="protein sequence ID" value="KAG1787532.1"/>
    <property type="molecule type" value="Genomic_DNA"/>
</dbReference>
<evidence type="ECO:0000313" key="2">
    <source>
        <dbReference type="Proteomes" id="UP000719766"/>
    </source>
</evidence>
<dbReference type="RefSeq" id="XP_041154878.1">
    <property type="nucleotide sequence ID" value="XM_041307477.1"/>
</dbReference>
<reference evidence="1" key="1">
    <citation type="journal article" date="2020" name="New Phytol.">
        <title>Comparative genomics reveals dynamic genome evolution in host specialist ectomycorrhizal fungi.</title>
        <authorList>
            <person name="Lofgren L.A."/>
            <person name="Nguyen N.H."/>
            <person name="Vilgalys R."/>
            <person name="Ruytinx J."/>
            <person name="Liao H.L."/>
            <person name="Branco S."/>
            <person name="Kuo A."/>
            <person name="LaButti K."/>
            <person name="Lipzen A."/>
            <person name="Andreopoulos W."/>
            <person name="Pangilinan J."/>
            <person name="Riley R."/>
            <person name="Hundley H."/>
            <person name="Na H."/>
            <person name="Barry K."/>
            <person name="Grigoriev I.V."/>
            <person name="Stajich J.E."/>
            <person name="Kennedy P.G."/>
        </authorList>
    </citation>
    <scope>NUCLEOTIDE SEQUENCE</scope>
    <source>
        <strain evidence="1">S12</strain>
    </source>
</reference>
<dbReference type="GeneID" id="64601241"/>
<comment type="caution">
    <text evidence="1">The sequence shown here is derived from an EMBL/GenBank/DDBJ whole genome shotgun (WGS) entry which is preliminary data.</text>
</comment>
<evidence type="ECO:0000313" key="1">
    <source>
        <dbReference type="EMBL" id="KAG1787532.1"/>
    </source>
</evidence>
<dbReference type="OrthoDB" id="2692763at2759"/>